<sequence length="339" mass="37454">MLKKIVLIMICLSLFIMAGSAESITVVDSTGRSVSVNVPVQKVVSLGTGVAEYLYALDGEKSLVGRDSYSHFPPGLEEVPIAGKSSYSPDLERIISLHPDLVIADTMLSDDDSKELENAGIPVMLESLVDPAKDNEVMEKLGALMGKEERAQEITDFIAGYQDMIQERIASVKPEDRPKVFFEWAGKPYYTVSNGNPSDTLIRLAGGDNIAKDLGNSTHSYPTVSPEWVVEVDPDVIIQQRSSDKAFTENELKTLRDEIIARPELADVKAVKDGRVYLVSGELRYGVRSVICQIYMAKLFYPELFQDVDPEEVHQELAEKFYGLSQLDGVYTYPTGSSI</sequence>
<dbReference type="Pfam" id="PF01497">
    <property type="entry name" value="Peripla_BP_2"/>
    <property type="match status" value="1"/>
</dbReference>
<evidence type="ECO:0000313" key="3">
    <source>
        <dbReference type="EMBL" id="KUG18619.1"/>
    </source>
</evidence>
<dbReference type="Gene3D" id="3.40.50.1980">
    <property type="entry name" value="Nitrogenase molybdenum iron protein domain"/>
    <property type="match status" value="2"/>
</dbReference>
<dbReference type="NCBIfam" id="NF038402">
    <property type="entry name" value="TroA_like"/>
    <property type="match status" value="1"/>
</dbReference>
<keyword evidence="1" id="KW-0732">Signal</keyword>
<proteinExistence type="predicted"/>
<dbReference type="PANTHER" id="PTHR30535">
    <property type="entry name" value="VITAMIN B12-BINDING PROTEIN"/>
    <property type="match status" value="1"/>
</dbReference>
<dbReference type="InterPro" id="IPR054828">
    <property type="entry name" value="Vit_B12_bind_prot"/>
</dbReference>
<gene>
    <name evidence="3" type="ORF">ASZ90_011641</name>
</gene>
<organism evidence="3">
    <name type="scientific">hydrocarbon metagenome</name>
    <dbReference type="NCBI Taxonomy" id="938273"/>
    <lineage>
        <taxon>unclassified sequences</taxon>
        <taxon>metagenomes</taxon>
        <taxon>ecological metagenomes</taxon>
    </lineage>
</organism>
<dbReference type="InterPro" id="IPR002491">
    <property type="entry name" value="ABC_transptr_periplasmic_BD"/>
</dbReference>
<feature type="domain" description="Fe/B12 periplasmic-binding" evidence="2">
    <location>
        <begin position="42"/>
        <end position="308"/>
    </location>
</feature>
<protein>
    <recommendedName>
        <fullName evidence="2">Fe/B12 periplasmic-binding domain-containing protein</fullName>
    </recommendedName>
</protein>
<evidence type="ECO:0000256" key="1">
    <source>
        <dbReference type="ARBA" id="ARBA00022729"/>
    </source>
</evidence>
<name>A0A0W8FCJ6_9ZZZZ</name>
<dbReference type="AlphaFoldDB" id="A0A0W8FCJ6"/>
<dbReference type="InterPro" id="IPR050902">
    <property type="entry name" value="ABC_Transporter_SBP"/>
</dbReference>
<accession>A0A0W8FCJ6</accession>
<dbReference type="PROSITE" id="PS50983">
    <property type="entry name" value="FE_B12_PBP"/>
    <property type="match status" value="1"/>
</dbReference>
<dbReference type="SUPFAM" id="SSF53807">
    <property type="entry name" value="Helical backbone' metal receptor"/>
    <property type="match status" value="1"/>
</dbReference>
<reference evidence="3" key="1">
    <citation type="journal article" date="2015" name="Proc. Natl. Acad. Sci. U.S.A.">
        <title>Networks of energetic and metabolic interactions define dynamics in microbial communities.</title>
        <authorList>
            <person name="Embree M."/>
            <person name="Liu J.K."/>
            <person name="Al-Bassam M.M."/>
            <person name="Zengler K."/>
        </authorList>
    </citation>
    <scope>NUCLEOTIDE SEQUENCE</scope>
</reference>
<dbReference type="EMBL" id="LNQE01001370">
    <property type="protein sequence ID" value="KUG18619.1"/>
    <property type="molecule type" value="Genomic_DNA"/>
</dbReference>
<evidence type="ECO:0000259" key="2">
    <source>
        <dbReference type="PROSITE" id="PS50983"/>
    </source>
</evidence>
<comment type="caution">
    <text evidence="3">The sequence shown here is derived from an EMBL/GenBank/DDBJ whole genome shotgun (WGS) entry which is preliminary data.</text>
</comment>
<dbReference type="PANTHER" id="PTHR30535:SF34">
    <property type="entry name" value="MOLYBDATE-BINDING PROTEIN MOLA"/>
    <property type="match status" value="1"/>
</dbReference>